<evidence type="ECO:0000256" key="4">
    <source>
        <dbReference type="ARBA" id="ARBA00022553"/>
    </source>
</evidence>
<feature type="domain" description="Histidine kinase/HSP90-like ATPase" evidence="11">
    <location>
        <begin position="348"/>
        <end position="459"/>
    </location>
</feature>
<dbReference type="SUPFAM" id="SSF55874">
    <property type="entry name" value="ATPase domain of HSP90 chaperone/DNA topoisomerase II/histidine kinase"/>
    <property type="match status" value="1"/>
</dbReference>
<dbReference type="Proteomes" id="UP001501788">
    <property type="component" value="Unassembled WGS sequence"/>
</dbReference>
<evidence type="ECO:0000256" key="5">
    <source>
        <dbReference type="ARBA" id="ARBA00022679"/>
    </source>
</evidence>
<name>A0ABP8L010_9BURK</name>
<keyword evidence="7" id="KW-0418">Kinase</keyword>
<organism evidence="13 14">
    <name type="scientific">Acidovorax lacteus</name>
    <dbReference type="NCBI Taxonomy" id="1924988"/>
    <lineage>
        <taxon>Bacteria</taxon>
        <taxon>Pseudomonadati</taxon>
        <taxon>Pseudomonadota</taxon>
        <taxon>Betaproteobacteria</taxon>
        <taxon>Burkholderiales</taxon>
        <taxon>Comamonadaceae</taxon>
        <taxon>Acidovorax</taxon>
    </lineage>
</organism>
<dbReference type="InterPro" id="IPR050428">
    <property type="entry name" value="TCS_sensor_his_kinase"/>
</dbReference>
<evidence type="ECO:0000256" key="9">
    <source>
        <dbReference type="ARBA" id="ARBA00023012"/>
    </source>
</evidence>
<evidence type="ECO:0000313" key="14">
    <source>
        <dbReference type="Proteomes" id="UP001501788"/>
    </source>
</evidence>
<dbReference type="Gene3D" id="3.30.565.10">
    <property type="entry name" value="Histidine kinase-like ATPase, C-terminal domain"/>
    <property type="match status" value="1"/>
</dbReference>
<sequence length="462" mass="49289">MSSTPAPDRPAAAPRTASLQRRLLTAVLSLWVLAWAATGVLTWVDARHEVSELQDAHLAQAAALLLLQPLDELDERGQQTAADLHKYQPRVVFQVWHAGQLVARSASAPTVPLAPPDASGFLDRQVQGQDWRVFATHTDDGHVQMLVGELEWFRRDVVLASVRSVLTPLALMLPLAALGVWWAVRGAVRPLQALGTSVAERAPQSLAPLPESGVPPEVLPLVQALNQLLDRVAHMVEAERRFTADAAHELRTPIAGIRMQAQVALGASDAADRTAALRATLAGCDRATRLVEQLLQLARLETDANADGAECDMAAVGSTVAAWLAPQARQRNQTVVLDVAAGVPAAPVGEALAQVLMRNLLDNALRYSPDGSTVRVRIEPLAPGGGQLCVEDSGPGVPPEALDRLGERFFRVLGTGQSGSGLGWSIVQRIARLHGLGVQADTSPTLGGLRVQVRWNAPLPHV</sequence>
<protein>
    <recommendedName>
        <fullName evidence="3">histidine kinase</fullName>
        <ecNumber evidence="3">2.7.13.3</ecNumber>
    </recommendedName>
</protein>
<keyword evidence="10" id="KW-1133">Transmembrane helix</keyword>
<evidence type="ECO:0000256" key="10">
    <source>
        <dbReference type="SAM" id="Phobius"/>
    </source>
</evidence>
<feature type="transmembrane region" description="Helical" evidence="10">
    <location>
        <begin position="23"/>
        <end position="44"/>
    </location>
</feature>
<comment type="subcellular location">
    <subcellularLocation>
        <location evidence="2">Membrane</location>
        <topology evidence="2">Multi-pass membrane protein</topology>
    </subcellularLocation>
</comment>
<dbReference type="GO" id="GO:0005524">
    <property type="term" value="F:ATP binding"/>
    <property type="evidence" value="ECO:0007669"/>
    <property type="project" value="UniProtKB-KW"/>
</dbReference>
<dbReference type="Gene3D" id="1.10.287.130">
    <property type="match status" value="1"/>
</dbReference>
<keyword evidence="9" id="KW-0902">Two-component regulatory system</keyword>
<evidence type="ECO:0000313" key="13">
    <source>
        <dbReference type="EMBL" id="GAA4419514.1"/>
    </source>
</evidence>
<evidence type="ECO:0000256" key="6">
    <source>
        <dbReference type="ARBA" id="ARBA00022741"/>
    </source>
</evidence>
<keyword evidence="5" id="KW-0808">Transferase</keyword>
<keyword evidence="10" id="KW-0812">Transmembrane</keyword>
<dbReference type="PANTHER" id="PTHR45436">
    <property type="entry name" value="SENSOR HISTIDINE KINASE YKOH"/>
    <property type="match status" value="1"/>
</dbReference>
<keyword evidence="10" id="KW-0472">Membrane</keyword>
<evidence type="ECO:0000256" key="3">
    <source>
        <dbReference type="ARBA" id="ARBA00012438"/>
    </source>
</evidence>
<evidence type="ECO:0000256" key="8">
    <source>
        <dbReference type="ARBA" id="ARBA00022840"/>
    </source>
</evidence>
<gene>
    <name evidence="13" type="ORF">GCM10023090_05930</name>
</gene>
<dbReference type="Gene3D" id="1.20.5.1040">
    <property type="entry name" value="Sensor protein qsec"/>
    <property type="match status" value="1"/>
</dbReference>
<keyword evidence="4" id="KW-0597">Phosphoprotein</keyword>
<dbReference type="SMART" id="SM00388">
    <property type="entry name" value="HisKA"/>
    <property type="match status" value="1"/>
</dbReference>
<keyword evidence="8 13" id="KW-0067">ATP-binding</keyword>
<comment type="catalytic activity">
    <reaction evidence="1">
        <text>ATP + protein L-histidine = ADP + protein N-phospho-L-histidine.</text>
        <dbReference type="EC" id="2.7.13.3"/>
    </reaction>
</comment>
<evidence type="ECO:0000256" key="1">
    <source>
        <dbReference type="ARBA" id="ARBA00000085"/>
    </source>
</evidence>
<dbReference type="InterPro" id="IPR003661">
    <property type="entry name" value="HisK_dim/P_dom"/>
</dbReference>
<dbReference type="RefSeq" id="WP_345061003.1">
    <property type="nucleotide sequence ID" value="NZ_BAABEX010000004.1"/>
</dbReference>
<dbReference type="SUPFAM" id="SSF47384">
    <property type="entry name" value="Homodimeric domain of signal transducing histidine kinase"/>
    <property type="match status" value="1"/>
</dbReference>
<dbReference type="EC" id="2.7.13.3" evidence="3"/>
<proteinExistence type="predicted"/>
<dbReference type="PANTHER" id="PTHR45436:SF14">
    <property type="entry name" value="SENSOR PROTEIN QSEC"/>
    <property type="match status" value="1"/>
</dbReference>
<evidence type="ECO:0000256" key="7">
    <source>
        <dbReference type="ARBA" id="ARBA00022777"/>
    </source>
</evidence>
<dbReference type="Pfam" id="PF08521">
    <property type="entry name" value="2CSK_N"/>
    <property type="match status" value="1"/>
</dbReference>
<keyword evidence="6" id="KW-0547">Nucleotide-binding</keyword>
<dbReference type="Pfam" id="PF00512">
    <property type="entry name" value="HisKA"/>
    <property type="match status" value="1"/>
</dbReference>
<feature type="transmembrane region" description="Helical" evidence="10">
    <location>
        <begin position="164"/>
        <end position="184"/>
    </location>
</feature>
<evidence type="ECO:0000259" key="11">
    <source>
        <dbReference type="SMART" id="SM00387"/>
    </source>
</evidence>
<keyword evidence="14" id="KW-1185">Reference proteome</keyword>
<dbReference type="EMBL" id="BAABEX010000004">
    <property type="protein sequence ID" value="GAA4419514.1"/>
    <property type="molecule type" value="Genomic_DNA"/>
</dbReference>
<comment type="caution">
    <text evidence="13">The sequence shown here is derived from an EMBL/GenBank/DDBJ whole genome shotgun (WGS) entry which is preliminary data.</text>
</comment>
<dbReference type="InterPro" id="IPR003594">
    <property type="entry name" value="HATPase_dom"/>
</dbReference>
<dbReference type="Pfam" id="PF02518">
    <property type="entry name" value="HATPase_c"/>
    <property type="match status" value="1"/>
</dbReference>
<dbReference type="InterPro" id="IPR013727">
    <property type="entry name" value="2CSK_N"/>
</dbReference>
<dbReference type="InterPro" id="IPR036097">
    <property type="entry name" value="HisK_dim/P_sf"/>
</dbReference>
<evidence type="ECO:0000256" key="2">
    <source>
        <dbReference type="ARBA" id="ARBA00004141"/>
    </source>
</evidence>
<dbReference type="SMART" id="SM00387">
    <property type="entry name" value="HATPase_c"/>
    <property type="match status" value="1"/>
</dbReference>
<reference evidence="14" key="1">
    <citation type="journal article" date="2019" name="Int. J. Syst. Evol. Microbiol.">
        <title>The Global Catalogue of Microorganisms (GCM) 10K type strain sequencing project: providing services to taxonomists for standard genome sequencing and annotation.</title>
        <authorList>
            <consortium name="The Broad Institute Genomics Platform"/>
            <consortium name="The Broad Institute Genome Sequencing Center for Infectious Disease"/>
            <person name="Wu L."/>
            <person name="Ma J."/>
        </authorList>
    </citation>
    <scope>NUCLEOTIDE SEQUENCE [LARGE SCALE GENOMIC DNA]</scope>
    <source>
        <strain evidence="14">JCM 31890</strain>
    </source>
</reference>
<dbReference type="CDD" id="cd00082">
    <property type="entry name" value="HisKA"/>
    <property type="match status" value="1"/>
</dbReference>
<feature type="domain" description="Signal transduction histidine kinase dimerisation/phosphoacceptor" evidence="12">
    <location>
        <begin position="238"/>
        <end position="303"/>
    </location>
</feature>
<dbReference type="InterPro" id="IPR036890">
    <property type="entry name" value="HATPase_C_sf"/>
</dbReference>
<accession>A0ABP8L010</accession>
<evidence type="ECO:0000259" key="12">
    <source>
        <dbReference type="SMART" id="SM00388"/>
    </source>
</evidence>